<dbReference type="Proteomes" id="UP000233556">
    <property type="component" value="Unassembled WGS sequence"/>
</dbReference>
<dbReference type="AlphaFoldDB" id="A0A2I0TIW6"/>
<keyword evidence="4" id="KW-1185">Reference proteome</keyword>
<organism evidence="3 4">
    <name type="scientific">Limosa lapponica baueri</name>
    <dbReference type="NCBI Taxonomy" id="1758121"/>
    <lineage>
        <taxon>Eukaryota</taxon>
        <taxon>Metazoa</taxon>
        <taxon>Chordata</taxon>
        <taxon>Craniata</taxon>
        <taxon>Vertebrata</taxon>
        <taxon>Euteleostomi</taxon>
        <taxon>Archelosauria</taxon>
        <taxon>Archosauria</taxon>
        <taxon>Dinosauria</taxon>
        <taxon>Saurischia</taxon>
        <taxon>Theropoda</taxon>
        <taxon>Coelurosauria</taxon>
        <taxon>Aves</taxon>
        <taxon>Neognathae</taxon>
        <taxon>Neoaves</taxon>
        <taxon>Charadriiformes</taxon>
        <taxon>Scolopacidae</taxon>
        <taxon>Limosa</taxon>
    </lineage>
</organism>
<keyword evidence="2" id="KW-0812">Transmembrane</keyword>
<evidence type="ECO:0000313" key="4">
    <source>
        <dbReference type="Proteomes" id="UP000233556"/>
    </source>
</evidence>
<dbReference type="EMBL" id="KZ509808">
    <property type="protein sequence ID" value="PKU33703.1"/>
    <property type="molecule type" value="Genomic_DNA"/>
</dbReference>
<evidence type="ECO:0000256" key="2">
    <source>
        <dbReference type="SAM" id="Phobius"/>
    </source>
</evidence>
<feature type="transmembrane region" description="Helical" evidence="2">
    <location>
        <begin position="30"/>
        <end position="48"/>
    </location>
</feature>
<keyword evidence="2" id="KW-0472">Membrane</keyword>
<proteinExistence type="inferred from homology"/>
<evidence type="ECO:0000313" key="3">
    <source>
        <dbReference type="EMBL" id="PKU33703.1"/>
    </source>
</evidence>
<reference evidence="4" key="1">
    <citation type="submission" date="2017-11" db="EMBL/GenBank/DDBJ databases">
        <authorList>
            <person name="Lima N.C."/>
            <person name="Parody-Merino A.M."/>
            <person name="Battley P.F."/>
            <person name="Fidler A.E."/>
            <person name="Prosdocimi F."/>
        </authorList>
    </citation>
    <scope>NUCLEOTIDE SEQUENCE [LARGE SCALE GENOMIC DNA]</scope>
</reference>
<dbReference type="PANTHER" id="PTHR11785:SF315">
    <property type="entry name" value="LARGE NEUTRAL AMINO ACIDS TRANSPORTER SMALL SUBUNIT 1"/>
    <property type="match status" value="1"/>
</dbReference>
<name>A0A2I0TIW6_LIMLA</name>
<gene>
    <name evidence="3" type="ORF">llap_15993</name>
</gene>
<dbReference type="InterPro" id="IPR050598">
    <property type="entry name" value="AminoAcid_Transporter"/>
</dbReference>
<dbReference type="GO" id="GO:0015175">
    <property type="term" value="F:neutral L-amino acid transmembrane transporter activity"/>
    <property type="evidence" value="ECO:0007669"/>
    <property type="project" value="TreeGrafter"/>
</dbReference>
<protein>
    <submittedName>
        <fullName evidence="3">Uncharacterized protein</fullName>
    </submittedName>
</protein>
<dbReference type="GO" id="GO:0015179">
    <property type="term" value="F:L-amino acid transmembrane transporter activity"/>
    <property type="evidence" value="ECO:0007669"/>
    <property type="project" value="TreeGrafter"/>
</dbReference>
<comment type="similarity">
    <text evidence="1">Belongs to the amino acid-polyamine-organocation (APC) superfamily. L-type amino acid transporter (LAT) (TC 2.A.3.8) family.</text>
</comment>
<accession>A0A2I0TIW6</accession>
<reference evidence="4" key="2">
    <citation type="submission" date="2017-12" db="EMBL/GenBank/DDBJ databases">
        <title>Genome sequence of the Bar-tailed Godwit (Limosa lapponica baueri).</title>
        <authorList>
            <person name="Lima N.C.B."/>
            <person name="Parody-Merino A.M."/>
            <person name="Battley P.F."/>
            <person name="Fidler A.E."/>
            <person name="Prosdocimi F."/>
        </authorList>
    </citation>
    <scope>NUCLEOTIDE SEQUENCE [LARGE SCALE GENOMIC DNA]</scope>
</reference>
<sequence length="235" mass="26280">MWKRFIRVLLTAVNCYSVKAATRVQDAFAAAKLLALALIIILGFVQLAKDFLLCCQWRHQLNVPKKPLEPDVEHKSRRGEHRVSFVQWSFCLWRMELLEFCYRRDDKSLQKPASGYHHLATCSHFGLRADKLGLLHDPVDGADADVRSRGCALSRQGLGCPHLIFAEDKPQPGAEGGNCSLSPPQAVLRGIPRRTLAFNPVYDSPQASHSCAVPHLHALVQQADLEKQTSRNAQP</sequence>
<dbReference type="Gene3D" id="1.20.1740.10">
    <property type="entry name" value="Amino acid/polyamine transporter I"/>
    <property type="match status" value="1"/>
</dbReference>
<dbReference type="PANTHER" id="PTHR11785">
    <property type="entry name" value="AMINO ACID TRANSPORTER"/>
    <property type="match status" value="1"/>
</dbReference>
<evidence type="ECO:0000256" key="1">
    <source>
        <dbReference type="ARBA" id="ARBA00007040"/>
    </source>
</evidence>
<keyword evidence="2" id="KW-1133">Transmembrane helix</keyword>